<evidence type="ECO:0000256" key="1">
    <source>
        <dbReference type="SAM" id="SignalP"/>
    </source>
</evidence>
<protein>
    <submittedName>
        <fullName evidence="2">Conjugal transfer protein TraW</fullName>
    </submittedName>
</protein>
<feature type="signal peptide" evidence="1">
    <location>
        <begin position="1"/>
        <end position="20"/>
    </location>
</feature>
<dbReference type="RefSeq" id="WP_096462016.1">
    <property type="nucleotide sequence ID" value="NZ_AP014936.1"/>
</dbReference>
<proteinExistence type="predicted"/>
<dbReference type="AlphaFoldDB" id="A0A1B4VA74"/>
<dbReference type="Proteomes" id="UP000218899">
    <property type="component" value="Chromosome"/>
</dbReference>
<sequence length="403" mass="43473">MPRAATLAATLLIASAGVSASDAVLDGIDAIVEQAQRIEKQAEQAPYPAWLEGAPLTPAQREGVESIARDAARIEGSARTGDAAEMLGVDPAGEASGAASTASGYRVEILVSWALGEEALREIAAEVSSYPNAVMIFRGIPEGQRFRDAIKRLHALLAGLDPVPAVTIDPPRFERLGTDEVPAIAVYAGGEPIAQARGTYGIRHMLARVRAGARGDLGAIGPTVTATEPNLIEVLKQRLASLDLTASQQRAAERYWGKLRYLELPQATEPRSRRFDPSLMVTADIKNARGNVIAPAGSRINPLDLMPFHERLLVFDASRPEQVALARELAARYRDRRLVLIASGLDRAAGWDGFKQMQDGFRAPVYLLNEPIRARFHIERVPALIDAEGRDIVVREIPPPAGE</sequence>
<feature type="chain" id="PRO_5008571331" evidence="1">
    <location>
        <begin position="21"/>
        <end position="403"/>
    </location>
</feature>
<keyword evidence="3" id="KW-1185">Reference proteome</keyword>
<gene>
    <name evidence="2" type="ORF">SVA_3084</name>
</gene>
<organism evidence="2 3">
    <name type="scientific">Sulfurifustis variabilis</name>
    <dbReference type="NCBI Taxonomy" id="1675686"/>
    <lineage>
        <taxon>Bacteria</taxon>
        <taxon>Pseudomonadati</taxon>
        <taxon>Pseudomonadota</taxon>
        <taxon>Gammaproteobacteria</taxon>
        <taxon>Acidiferrobacterales</taxon>
        <taxon>Acidiferrobacteraceae</taxon>
        <taxon>Sulfurifustis</taxon>
    </lineage>
</organism>
<evidence type="ECO:0000313" key="2">
    <source>
        <dbReference type="EMBL" id="BAU49632.1"/>
    </source>
</evidence>
<name>A0A1B4VA74_9GAMM</name>
<accession>A0A1B4VA74</accession>
<dbReference type="InterPro" id="IPR019106">
    <property type="entry name" value="T4SS_TrbC"/>
</dbReference>
<keyword evidence="1" id="KW-0732">Signal</keyword>
<dbReference type="Pfam" id="PF09673">
    <property type="entry name" value="TrbC_Ftype"/>
    <property type="match status" value="1"/>
</dbReference>
<evidence type="ECO:0000313" key="3">
    <source>
        <dbReference type="Proteomes" id="UP000218899"/>
    </source>
</evidence>
<dbReference type="OrthoDB" id="6625590at2"/>
<dbReference type="EMBL" id="AP014936">
    <property type="protein sequence ID" value="BAU49632.1"/>
    <property type="molecule type" value="Genomic_DNA"/>
</dbReference>
<dbReference type="KEGG" id="sva:SVA_3084"/>
<reference evidence="2 3" key="1">
    <citation type="submission" date="2015-08" db="EMBL/GenBank/DDBJ databases">
        <title>Complete genome sequence of Sulfurifustis variabilis.</title>
        <authorList>
            <person name="Miura A."/>
            <person name="Kojima H."/>
            <person name="Fukui M."/>
        </authorList>
    </citation>
    <scope>NUCLEOTIDE SEQUENCE [LARGE SCALE GENOMIC DNA]</scope>
    <source>
        <strain evidence="3">skN76</strain>
    </source>
</reference>